<accession>H9ZQW5</accession>
<gene>
    <name evidence="1" type="ORF">TtJL18_0823</name>
</gene>
<dbReference type="KEGG" id="ttl:TtJL18_0823"/>
<sequence length="172" mass="19215">MTRPFHRDLVFGRAAERSPWVRQALALLYPDSEIASADAKDDRKGVDLWVIKPSGARVGAQVKARRVSFWGDVFLEVYSDAAKGVPGWISKPEAELLLVVYRDVVLVFHLPTLAYLTRMNLEKWLSKGYGHRTRSEKRPGKVYESLGVFVPLQELGPALLLSVPKLKTGDAA</sequence>
<dbReference type="EMBL" id="CP003252">
    <property type="protein sequence ID" value="AFH38725.1"/>
    <property type="molecule type" value="Genomic_DNA"/>
</dbReference>
<name>H9ZQW5_THETH</name>
<protein>
    <submittedName>
        <fullName evidence="1">Uncharacterized protein</fullName>
    </submittedName>
</protein>
<evidence type="ECO:0000313" key="2">
    <source>
        <dbReference type="Proteomes" id="UP000007388"/>
    </source>
</evidence>
<evidence type="ECO:0000313" key="1">
    <source>
        <dbReference type="EMBL" id="AFH38725.1"/>
    </source>
</evidence>
<organism evidence="1 2">
    <name type="scientific">Thermus thermophilus JL-18</name>
    <dbReference type="NCBI Taxonomy" id="798128"/>
    <lineage>
        <taxon>Bacteria</taxon>
        <taxon>Thermotogati</taxon>
        <taxon>Deinococcota</taxon>
        <taxon>Deinococci</taxon>
        <taxon>Thermales</taxon>
        <taxon>Thermaceae</taxon>
        <taxon>Thermus</taxon>
    </lineage>
</organism>
<proteinExistence type="predicted"/>
<dbReference type="HOGENOM" id="CLU_1554583_0_0_0"/>
<dbReference type="Proteomes" id="UP000007388">
    <property type="component" value="Chromosome"/>
</dbReference>
<reference evidence="1 2" key="1">
    <citation type="journal article" date="2013" name="Genome Announc.">
        <title>Whole Genome Sequencing of Thermus oshimai JL-2 and Thermus thermophilus JL-18, Incomplete Denitrifiers from the United States Great Basin.</title>
        <authorList>
            <person name="Murugapiran S.K."/>
            <person name="Huntemann M."/>
            <person name="Wei C.L."/>
            <person name="Han J."/>
            <person name="Detter J.C."/>
            <person name="Han C.S."/>
            <person name="Erkkila T.H."/>
            <person name="Teshima H."/>
            <person name="Chen A."/>
            <person name="Kyrpides N."/>
            <person name="Mavrommatis K."/>
            <person name="Markowitz V."/>
            <person name="Szeto E."/>
            <person name="Ivanova N."/>
            <person name="Pagani I."/>
            <person name="Lam J."/>
            <person name="McDonald A.I."/>
            <person name="Dodsworth J.A."/>
            <person name="Pati A."/>
            <person name="Goodwin L."/>
            <person name="Peters L."/>
            <person name="Pitluck S."/>
            <person name="Woyke T."/>
            <person name="Hedlund B.P."/>
        </authorList>
    </citation>
    <scope>NUCLEOTIDE SEQUENCE [LARGE SCALE GENOMIC DNA]</scope>
    <source>
        <strain evidence="1 2">JL-18</strain>
    </source>
</reference>
<dbReference type="AlphaFoldDB" id="H9ZQW5"/>